<organism evidence="2 3">
    <name type="scientific">Phialophora macrospora</name>
    <dbReference type="NCBI Taxonomy" id="1851006"/>
    <lineage>
        <taxon>Eukaryota</taxon>
        <taxon>Fungi</taxon>
        <taxon>Dikarya</taxon>
        <taxon>Ascomycota</taxon>
        <taxon>Pezizomycotina</taxon>
        <taxon>Eurotiomycetes</taxon>
        <taxon>Chaetothyriomycetidae</taxon>
        <taxon>Chaetothyriales</taxon>
        <taxon>Herpotrichiellaceae</taxon>
        <taxon>Phialophora</taxon>
    </lineage>
</organism>
<evidence type="ECO:0000256" key="1">
    <source>
        <dbReference type="SAM" id="MobiDB-lite"/>
    </source>
</evidence>
<evidence type="ECO:0000313" key="3">
    <source>
        <dbReference type="Proteomes" id="UP000054266"/>
    </source>
</evidence>
<reference evidence="2 3" key="1">
    <citation type="submission" date="2015-01" db="EMBL/GenBank/DDBJ databases">
        <title>The Genome Sequence of Capronia semiimmersa CBS27337.</title>
        <authorList>
            <consortium name="The Broad Institute Genomics Platform"/>
            <person name="Cuomo C."/>
            <person name="de Hoog S."/>
            <person name="Gorbushina A."/>
            <person name="Stielow B."/>
            <person name="Teixiera M."/>
            <person name="Abouelleil A."/>
            <person name="Chapman S.B."/>
            <person name="Priest M."/>
            <person name="Young S.K."/>
            <person name="Wortman J."/>
            <person name="Nusbaum C."/>
            <person name="Birren B."/>
        </authorList>
    </citation>
    <scope>NUCLEOTIDE SEQUENCE [LARGE SCALE GENOMIC DNA]</scope>
    <source>
        <strain evidence="2 3">CBS 27337</strain>
    </source>
</reference>
<dbReference type="EMBL" id="KN846956">
    <property type="protein sequence ID" value="KIW72120.1"/>
    <property type="molecule type" value="Genomic_DNA"/>
</dbReference>
<sequence>MSEPVSIRTETVPLQRESATFPRLKQKWLPIFPNRKSPDIWPDPSNSVGRRCLDSNEGTVWEAVGPAREAFTQIAKVVQDLLESNADYLDKGEEVSPTLSYGLWMIGKHATNAVPTIVLGCSRRPVRKRAESLIKKNGVLDQYPGIVLKTSSATPRPLADGGYVTATRGATINLYTIGSPERSCGVSVLVGRASGPAATRVRKATIGGFVHLNHVSYGMTVAHAFSEGVGPPDTSAGPVDYIHFDDDSESESEDRSFVEGTSRGL</sequence>
<dbReference type="AlphaFoldDB" id="A0A0D2G056"/>
<proteinExistence type="predicted"/>
<dbReference type="Proteomes" id="UP000054266">
    <property type="component" value="Unassembled WGS sequence"/>
</dbReference>
<dbReference type="HOGENOM" id="CLU_1049721_0_0_1"/>
<protein>
    <submittedName>
        <fullName evidence="2">Uncharacterized protein</fullName>
    </submittedName>
</protein>
<feature type="region of interest" description="Disordered" evidence="1">
    <location>
        <begin position="241"/>
        <end position="265"/>
    </location>
</feature>
<keyword evidence="3" id="KW-1185">Reference proteome</keyword>
<gene>
    <name evidence="2" type="ORF">PV04_00340</name>
</gene>
<evidence type="ECO:0000313" key="2">
    <source>
        <dbReference type="EMBL" id="KIW72120.1"/>
    </source>
</evidence>
<name>A0A0D2G056_9EURO</name>
<accession>A0A0D2G056</accession>